<keyword evidence="2" id="KW-0472">Membrane</keyword>
<dbReference type="CDD" id="cd12797">
    <property type="entry name" value="M23_peptidase"/>
    <property type="match status" value="1"/>
</dbReference>
<feature type="domain" description="G5" evidence="3">
    <location>
        <begin position="336"/>
        <end position="416"/>
    </location>
</feature>
<gene>
    <name evidence="4" type="ORF">DW687_02975</name>
</gene>
<dbReference type="AlphaFoldDB" id="A0A3E3E216"/>
<dbReference type="Pfam" id="PF01551">
    <property type="entry name" value="Peptidase_M23"/>
    <property type="match status" value="1"/>
</dbReference>
<comment type="caution">
    <text evidence="4">The sequence shown here is derived from an EMBL/GenBank/DDBJ whole genome shotgun (WGS) entry which is preliminary data.</text>
</comment>
<dbReference type="SUPFAM" id="SSF51261">
    <property type="entry name" value="Duplicated hybrid motif"/>
    <property type="match status" value="1"/>
</dbReference>
<dbReference type="PANTHER" id="PTHR21666:SF270">
    <property type="entry name" value="MUREIN HYDROLASE ACTIVATOR ENVC"/>
    <property type="match status" value="1"/>
</dbReference>
<proteinExistence type="predicted"/>
<sequence>MKIKWVNRRNEEQELDKVYKQIVRRENKYHIAEESTYIHKKENIFRKIAGGQDVKKEPSKLRQRYEGSWLHSQIDEIKEDLDEFFVGVKYYLKRVKFGLRDFREYAKDHLFSFLVGVFCIVIFFVGAFTYKNLFGYEVIFNGTKLGIVKNVNDFENALTNVDANLTKWYDNSNVYYEKSISYQKVPIKNPKDIMDTEECENAVYNLNIPLFCKGAVISVNGNEAVRVASVQDAKTVINNIGNNYEKESSNEKLIKGSKVKEDMEYKEKLISIDSAMDVKDAINYLSDSSSHKVENTGDSDILNKINESKKSTNLVSALNFREDEFSTDEISSKPSITITTVKQVTYKKDVAYKTVYRDDPDVYVGTNKVKQEGKDGEKKVTAVNTYENGTVVKSDIKKETVTEKSTSKIISRGTKPLPPVTSTGRFIMPASGTISALNKAGSHAGYKAVDIANPQGTPVYASDTGIVTRASWYGGYGNCVDIDHGNGYSTRYGHNVKILVRVGQKVQQGEQIAVMGSTGNSTGPHCHFEIHYHGVSQVILNYFKYLANGIHVDAFQ</sequence>
<evidence type="ECO:0000313" key="4">
    <source>
        <dbReference type="EMBL" id="RGD75305.1"/>
    </source>
</evidence>
<dbReference type="InterPro" id="IPR011098">
    <property type="entry name" value="G5_dom"/>
</dbReference>
<dbReference type="Proteomes" id="UP000261212">
    <property type="component" value="Unassembled WGS sequence"/>
</dbReference>
<dbReference type="Pfam" id="PF07501">
    <property type="entry name" value="G5"/>
    <property type="match status" value="1"/>
</dbReference>
<evidence type="ECO:0000313" key="5">
    <source>
        <dbReference type="Proteomes" id="UP000261212"/>
    </source>
</evidence>
<dbReference type="SMART" id="SM01208">
    <property type="entry name" value="G5"/>
    <property type="match status" value="1"/>
</dbReference>
<accession>A0A3E3E216</accession>
<evidence type="ECO:0000256" key="1">
    <source>
        <dbReference type="ARBA" id="ARBA00022729"/>
    </source>
</evidence>
<evidence type="ECO:0000259" key="3">
    <source>
        <dbReference type="PROSITE" id="PS51109"/>
    </source>
</evidence>
<keyword evidence="1" id="KW-0732">Signal</keyword>
<dbReference type="PANTHER" id="PTHR21666">
    <property type="entry name" value="PEPTIDASE-RELATED"/>
    <property type="match status" value="1"/>
</dbReference>
<dbReference type="Gene3D" id="2.70.70.10">
    <property type="entry name" value="Glucose Permease (Domain IIA)"/>
    <property type="match status" value="1"/>
</dbReference>
<keyword evidence="2" id="KW-0812">Transmembrane</keyword>
<dbReference type="InterPro" id="IPR011055">
    <property type="entry name" value="Dup_hybrid_motif"/>
</dbReference>
<dbReference type="InterPro" id="IPR050570">
    <property type="entry name" value="Cell_wall_metabolism_enzyme"/>
</dbReference>
<name>A0A3E3E216_9FIRM</name>
<dbReference type="RefSeq" id="WP_117531511.1">
    <property type="nucleotide sequence ID" value="NZ_QUSM01000002.1"/>
</dbReference>
<organism evidence="4 5">
    <name type="scientific">Anaerofustis stercorihominis</name>
    <dbReference type="NCBI Taxonomy" id="214853"/>
    <lineage>
        <taxon>Bacteria</taxon>
        <taxon>Bacillati</taxon>
        <taxon>Bacillota</taxon>
        <taxon>Clostridia</taxon>
        <taxon>Eubacteriales</taxon>
        <taxon>Eubacteriaceae</taxon>
        <taxon>Anaerofustis</taxon>
    </lineage>
</organism>
<dbReference type="PROSITE" id="PS51109">
    <property type="entry name" value="G5"/>
    <property type="match status" value="1"/>
</dbReference>
<dbReference type="GO" id="GO:0004222">
    <property type="term" value="F:metalloendopeptidase activity"/>
    <property type="evidence" value="ECO:0007669"/>
    <property type="project" value="TreeGrafter"/>
</dbReference>
<protein>
    <recommendedName>
        <fullName evidence="3">G5 domain-containing protein</fullName>
    </recommendedName>
</protein>
<evidence type="ECO:0000256" key="2">
    <source>
        <dbReference type="SAM" id="Phobius"/>
    </source>
</evidence>
<dbReference type="Gene3D" id="2.20.230.10">
    <property type="entry name" value="Resuscitation-promoting factor rpfb"/>
    <property type="match status" value="1"/>
</dbReference>
<feature type="transmembrane region" description="Helical" evidence="2">
    <location>
        <begin position="110"/>
        <end position="130"/>
    </location>
</feature>
<keyword evidence="2" id="KW-1133">Transmembrane helix</keyword>
<reference evidence="4 5" key="1">
    <citation type="submission" date="2018-08" db="EMBL/GenBank/DDBJ databases">
        <title>A genome reference for cultivated species of the human gut microbiota.</title>
        <authorList>
            <person name="Zou Y."/>
            <person name="Xue W."/>
            <person name="Luo G."/>
        </authorList>
    </citation>
    <scope>NUCLEOTIDE SEQUENCE [LARGE SCALE GENOMIC DNA]</scope>
    <source>
        <strain evidence="4 5">AM25-6</strain>
    </source>
</reference>
<dbReference type="EMBL" id="QUSM01000002">
    <property type="protein sequence ID" value="RGD75305.1"/>
    <property type="molecule type" value="Genomic_DNA"/>
</dbReference>
<dbReference type="InterPro" id="IPR016047">
    <property type="entry name" value="M23ase_b-sheet_dom"/>
</dbReference>